<dbReference type="GO" id="GO:0005524">
    <property type="term" value="F:ATP binding"/>
    <property type="evidence" value="ECO:0007669"/>
    <property type="project" value="InterPro"/>
</dbReference>
<dbReference type="Proteomes" id="UP000092993">
    <property type="component" value="Unassembled WGS sequence"/>
</dbReference>
<gene>
    <name evidence="11" type="primary">taf5</name>
    <name evidence="11" type="ORF">A0H81_01006</name>
</gene>
<dbReference type="FunFam" id="3.40.50.300:FF:001389">
    <property type="entry name" value="ATP-dependent DNA helicase RecQ"/>
    <property type="match status" value="1"/>
</dbReference>
<evidence type="ECO:0000256" key="6">
    <source>
        <dbReference type="ARBA" id="ARBA00023163"/>
    </source>
</evidence>
<dbReference type="SUPFAM" id="SSF52540">
    <property type="entry name" value="P-loop containing nucleoside triphosphate hydrolases"/>
    <property type="match status" value="1"/>
</dbReference>
<evidence type="ECO:0000256" key="4">
    <source>
        <dbReference type="ARBA" id="ARBA00022737"/>
    </source>
</evidence>
<dbReference type="SUPFAM" id="SSF50978">
    <property type="entry name" value="WD40 repeat-like"/>
    <property type="match status" value="1"/>
</dbReference>
<keyword evidence="11" id="KW-0648">Protein biosynthesis</keyword>
<protein>
    <submittedName>
        <fullName evidence="11">Transcription initiation factor TFIID subunit 5</fullName>
    </submittedName>
</protein>
<accession>A0A1C7MP13</accession>
<dbReference type="PANTHER" id="PTHR19879:SF1">
    <property type="entry name" value="CANNONBALL-RELATED"/>
    <property type="match status" value="1"/>
</dbReference>
<dbReference type="InterPro" id="IPR006594">
    <property type="entry name" value="LisH"/>
</dbReference>
<dbReference type="PROSITE" id="PS51192">
    <property type="entry name" value="HELICASE_ATP_BIND_1"/>
    <property type="match status" value="1"/>
</dbReference>
<evidence type="ECO:0000256" key="3">
    <source>
        <dbReference type="ARBA" id="ARBA00022574"/>
    </source>
</evidence>
<dbReference type="CDD" id="cd00200">
    <property type="entry name" value="WD40"/>
    <property type="match status" value="1"/>
</dbReference>
<dbReference type="InterPro" id="IPR019775">
    <property type="entry name" value="WD40_repeat_CS"/>
</dbReference>
<proteinExistence type="inferred from homology"/>
<feature type="repeat" description="WD" evidence="8">
    <location>
        <begin position="1146"/>
        <end position="1181"/>
    </location>
</feature>
<dbReference type="InterPro" id="IPR027417">
    <property type="entry name" value="P-loop_NTPase"/>
</dbReference>
<keyword evidence="4" id="KW-0677">Repeat</keyword>
<feature type="repeat" description="WD" evidence="8">
    <location>
        <begin position="1020"/>
        <end position="1061"/>
    </location>
</feature>
<dbReference type="PRINTS" id="PR00320">
    <property type="entry name" value="GPROTEINBRPT"/>
</dbReference>
<dbReference type="OrthoDB" id="10266330at2759"/>
<feature type="repeat" description="WD" evidence="8">
    <location>
        <begin position="1062"/>
        <end position="1103"/>
    </location>
</feature>
<dbReference type="GO" id="GO:0006367">
    <property type="term" value="P:transcription initiation at RNA polymerase II promoter"/>
    <property type="evidence" value="ECO:0007669"/>
    <property type="project" value="TreeGrafter"/>
</dbReference>
<dbReference type="InterPro" id="IPR037264">
    <property type="entry name" value="TFIID_NTD2_sf"/>
</dbReference>
<comment type="subcellular location">
    <subcellularLocation>
        <location evidence="1">Nucleus</location>
    </subcellularLocation>
</comment>
<evidence type="ECO:0000259" key="10">
    <source>
        <dbReference type="PROSITE" id="PS51192"/>
    </source>
</evidence>
<dbReference type="Pfam" id="PF04494">
    <property type="entry name" value="TFIID_NTD2"/>
    <property type="match status" value="1"/>
</dbReference>
<feature type="domain" description="Helicase ATP-binding" evidence="10">
    <location>
        <begin position="26"/>
        <end position="194"/>
    </location>
</feature>
<dbReference type="Gene3D" id="1.25.40.500">
    <property type="entry name" value="TFIID subunit TAF5, NTD2 domain"/>
    <property type="match status" value="1"/>
</dbReference>
<organism evidence="11 12">
    <name type="scientific">Grifola frondosa</name>
    <name type="common">Maitake</name>
    <name type="synonym">Polyporus frondosus</name>
    <dbReference type="NCBI Taxonomy" id="5627"/>
    <lineage>
        <taxon>Eukaryota</taxon>
        <taxon>Fungi</taxon>
        <taxon>Dikarya</taxon>
        <taxon>Basidiomycota</taxon>
        <taxon>Agaricomycotina</taxon>
        <taxon>Agaricomycetes</taxon>
        <taxon>Polyporales</taxon>
        <taxon>Grifolaceae</taxon>
        <taxon>Grifola</taxon>
    </lineage>
</organism>
<dbReference type="Gene3D" id="2.130.10.10">
    <property type="entry name" value="YVTN repeat-like/Quinoprotein amine dehydrogenase"/>
    <property type="match status" value="2"/>
</dbReference>
<dbReference type="CDD" id="cd08044">
    <property type="entry name" value="TAF5_NTD2"/>
    <property type="match status" value="1"/>
</dbReference>
<evidence type="ECO:0000313" key="11">
    <source>
        <dbReference type="EMBL" id="OBZ78602.1"/>
    </source>
</evidence>
<evidence type="ECO:0000313" key="12">
    <source>
        <dbReference type="Proteomes" id="UP000092993"/>
    </source>
</evidence>
<keyword evidence="3 8" id="KW-0853">WD repeat</keyword>
<dbReference type="Gene3D" id="3.40.50.300">
    <property type="entry name" value="P-loop containing nucleotide triphosphate hydrolases"/>
    <property type="match status" value="1"/>
</dbReference>
<dbReference type="GO" id="GO:0016251">
    <property type="term" value="F:RNA polymerase II general transcription initiation factor activity"/>
    <property type="evidence" value="ECO:0007669"/>
    <property type="project" value="TreeGrafter"/>
</dbReference>
<dbReference type="PANTHER" id="PTHR19879">
    <property type="entry name" value="TRANSCRIPTION INITIATION FACTOR TFIID"/>
    <property type="match status" value="1"/>
</dbReference>
<dbReference type="PROSITE" id="PS00678">
    <property type="entry name" value="WD_REPEATS_1"/>
    <property type="match status" value="2"/>
</dbReference>
<evidence type="ECO:0000256" key="9">
    <source>
        <dbReference type="SAM" id="MobiDB-lite"/>
    </source>
</evidence>
<keyword evidence="6" id="KW-0804">Transcription</keyword>
<dbReference type="InterPro" id="IPR036322">
    <property type="entry name" value="WD40_repeat_dom_sf"/>
</dbReference>
<dbReference type="STRING" id="5627.A0A1C7MP13"/>
<dbReference type="PROSITE" id="PS50082">
    <property type="entry name" value="WD_REPEATS_2"/>
    <property type="match status" value="5"/>
</dbReference>
<dbReference type="InterPro" id="IPR011545">
    <property type="entry name" value="DEAD/DEAH_box_helicase_dom"/>
</dbReference>
<feature type="region of interest" description="Disordered" evidence="9">
    <location>
        <begin position="508"/>
        <end position="529"/>
    </location>
</feature>
<dbReference type="GO" id="GO:0003676">
    <property type="term" value="F:nucleic acid binding"/>
    <property type="evidence" value="ECO:0007669"/>
    <property type="project" value="InterPro"/>
</dbReference>
<evidence type="ECO:0000256" key="8">
    <source>
        <dbReference type="PROSITE-ProRule" id="PRU00221"/>
    </source>
</evidence>
<feature type="repeat" description="WD" evidence="8">
    <location>
        <begin position="972"/>
        <end position="1019"/>
    </location>
</feature>
<dbReference type="InterPro" id="IPR020472">
    <property type="entry name" value="WD40_PAC1"/>
</dbReference>
<reference evidence="11 12" key="1">
    <citation type="submission" date="2016-03" db="EMBL/GenBank/DDBJ databases">
        <title>Whole genome sequencing of Grifola frondosa 9006-11.</title>
        <authorList>
            <person name="Min B."/>
            <person name="Park H."/>
            <person name="Kim J.-G."/>
            <person name="Cho H."/>
            <person name="Oh Y.-L."/>
            <person name="Kong W.-S."/>
            <person name="Choi I.-G."/>
        </authorList>
    </citation>
    <scope>NUCLEOTIDE SEQUENCE [LARGE SCALE GENOMIC DNA]</scope>
    <source>
        <strain evidence="11 12">9006-11</strain>
    </source>
</reference>
<dbReference type="GO" id="GO:0005669">
    <property type="term" value="C:transcription factor TFIID complex"/>
    <property type="evidence" value="ECO:0007669"/>
    <property type="project" value="TreeGrafter"/>
</dbReference>
<dbReference type="SMART" id="SM00320">
    <property type="entry name" value="WD40"/>
    <property type="match status" value="6"/>
</dbReference>
<evidence type="ECO:0000256" key="5">
    <source>
        <dbReference type="ARBA" id="ARBA00023015"/>
    </source>
</evidence>
<dbReference type="Pfam" id="PF00270">
    <property type="entry name" value="DEAD"/>
    <property type="match status" value="1"/>
</dbReference>
<feature type="repeat" description="WD" evidence="8">
    <location>
        <begin position="1104"/>
        <end position="1145"/>
    </location>
</feature>
<feature type="region of interest" description="Disordered" evidence="9">
    <location>
        <begin position="1198"/>
        <end position="1217"/>
    </location>
</feature>
<sequence>MEKAHELLKETFGFSSFRLEQEAVIHRLIVENENALVLFPTGGGKSLTYQIPALCLGGLTLVISPLIALMKDQVDALVRRNVKAANLDSTLTADRASWVKGEVLSGAMKILYVAPERLNNESFIAMMKRVKISLLAVDESHCISQWGASFRPEYLKIARFAEEMDVERVLCLTATATKDVADDICKSFFIKPEGIFRTPVYRPNLAFRVEAAHTLDEKIDRLIPILQSRTGPAIVQVIHLYMPKTMENYSQEVAPDIPILEGFARGDTCAKSDLELWIQEVALKEPALDGTIDFNHYQQSKTYDIRQNVLNLCYAQLELDYGHIRAVTPFYSTYDISARSDAGWKKVMADNSPPAKVIRSHWMCKGATYHVDMVATASRSKFDRAELARVINSWELDGHINSKASSVRARYMILNPLPKTTEGIQKLADLMYQRMCSREEEAIQKLRQVIEFATNDDCLAQGLASYFGDEDAVPGDPSTSGNVSATDRLVLEYLRSRGHRAAEQALLETLDTTSSDDKGKQPEVASSSTISQEDLVKRLAVFAQKSSRPGENVFKDTASVLQELQAMKNPPTIQTLLSNIGPIGAEDILSLDPTDKQEGFYELEAWVDGSLDMYRPEFRPILFPIFCHFYLDLVQHGFKEAALKFFTTFSPSLSAVHNATLHHLSTILLPSHVQTDEVAQRFRNEKYTIRMSRSGFGLLVGWLTEGVGGEATGGGEGFSGEKGKRGRAAVMRVVNNHLKFDVTSSTTSTVSPNAWEESTGFLSSVIPQTNGSATISNPYSFNSSKGELKLGPAPVAEELRTETERVLREQAMVDRDPGAQYDIHYVRQAPVPAGVIAPSLSDLPPYPPTFKNVDVKREVEKVRDARKRIRLDPSALSNVNVHTPQGAAARSRALPSICAYTLHDVGEGAPCCTFSQDTSLMAAGFSESYIRLWSLKGEKLKGYRSDFSPGSVRDVTSLRKIREKGGSTTRKLIGHSGPVYSVSFDPVGGSASPPKYLLSASADATARLWSLDTMTNVVAYRGHQNPVWDVQWSPMGIYFATASRDRTARLWSTDRISALRIYAGHLSDVDCVQFHPNSLYLATGSSDWTARLWDIQKGSCVRVFIGHQGIVSSLAFSPDGRYLASAGEDLAINIWDLGSGRRIKKMTGHTASIYSLAFSAESSMLVSGGADWTVRCWDVKSAGGLPNKMRENGALMNGFGSSEADENGSAKEEESIETTDLLATFPTKRTPIINVQFTPRNLCLVAGPYLSVEQR</sequence>
<dbReference type="PROSITE" id="PS50896">
    <property type="entry name" value="LISH"/>
    <property type="match status" value="1"/>
</dbReference>
<dbReference type="SUPFAM" id="SSF160897">
    <property type="entry name" value="Taf5 N-terminal domain-like"/>
    <property type="match status" value="1"/>
</dbReference>
<keyword evidence="12" id="KW-1185">Reference proteome</keyword>
<dbReference type="PROSITE" id="PS50294">
    <property type="entry name" value="WD_REPEATS_REGION"/>
    <property type="match status" value="5"/>
</dbReference>
<evidence type="ECO:0000256" key="2">
    <source>
        <dbReference type="ARBA" id="ARBA00009435"/>
    </source>
</evidence>
<dbReference type="InterPro" id="IPR015943">
    <property type="entry name" value="WD40/YVTN_repeat-like_dom_sf"/>
</dbReference>
<evidence type="ECO:0000256" key="7">
    <source>
        <dbReference type="ARBA" id="ARBA00023242"/>
    </source>
</evidence>
<comment type="caution">
    <text evidence="11">The sequence shown here is derived from an EMBL/GenBank/DDBJ whole genome shotgun (WGS) entry which is preliminary data.</text>
</comment>
<keyword evidence="7" id="KW-0539">Nucleus</keyword>
<keyword evidence="11" id="KW-0396">Initiation factor</keyword>
<comment type="similarity">
    <text evidence="2">Belongs to the WD repeat TAF5 family.</text>
</comment>
<evidence type="ECO:0000256" key="1">
    <source>
        <dbReference type="ARBA" id="ARBA00004123"/>
    </source>
</evidence>
<dbReference type="InterPro" id="IPR014001">
    <property type="entry name" value="Helicase_ATP-bd"/>
</dbReference>
<keyword evidence="5" id="KW-0805">Transcription regulation</keyword>
<dbReference type="SMART" id="SM00487">
    <property type="entry name" value="DEXDc"/>
    <property type="match status" value="1"/>
</dbReference>
<dbReference type="AlphaFoldDB" id="A0A1C7MP13"/>
<dbReference type="Pfam" id="PF00400">
    <property type="entry name" value="WD40"/>
    <property type="match status" value="5"/>
</dbReference>
<dbReference type="InterPro" id="IPR007582">
    <property type="entry name" value="TFIID_NTD2"/>
</dbReference>
<dbReference type="GO" id="GO:0003743">
    <property type="term" value="F:translation initiation factor activity"/>
    <property type="evidence" value="ECO:0007669"/>
    <property type="project" value="UniProtKB-KW"/>
</dbReference>
<dbReference type="EMBL" id="LUGG01000001">
    <property type="protein sequence ID" value="OBZ78602.1"/>
    <property type="molecule type" value="Genomic_DNA"/>
</dbReference>
<dbReference type="InterPro" id="IPR001680">
    <property type="entry name" value="WD40_rpt"/>
</dbReference>
<name>A0A1C7MP13_GRIFR</name>